<dbReference type="InterPro" id="IPR043859">
    <property type="entry name" value="TbsP-like_N"/>
</dbReference>
<dbReference type="InterPro" id="IPR056163">
    <property type="entry name" value="TbsP_C"/>
</dbReference>
<accession>A0A1H3F1X0</accession>
<dbReference type="NCBIfam" id="NF047393">
    <property type="entry name" value="TransRegTbspHalo"/>
    <property type="match status" value="1"/>
</dbReference>
<evidence type="ECO:0008006" key="5">
    <source>
        <dbReference type="Google" id="ProtNLM"/>
    </source>
</evidence>
<gene>
    <name evidence="3" type="ORF">SAMN04487946_10384</name>
</gene>
<dbReference type="Pfam" id="PF19138">
    <property type="entry name" value="TbsP_N"/>
    <property type="match status" value="1"/>
</dbReference>
<name>A0A1H3F1X0_9EURY</name>
<evidence type="ECO:0000259" key="2">
    <source>
        <dbReference type="Pfam" id="PF23336"/>
    </source>
</evidence>
<feature type="domain" description="Transcriptional regulator TbsP N-terminal" evidence="1">
    <location>
        <begin position="5"/>
        <end position="149"/>
    </location>
</feature>
<dbReference type="OrthoDB" id="193708at2157"/>
<dbReference type="Proteomes" id="UP000199170">
    <property type="component" value="Unassembled WGS sequence"/>
</dbReference>
<dbReference type="Pfam" id="PF23336">
    <property type="entry name" value="HTH_TbsP_C"/>
    <property type="match status" value="1"/>
</dbReference>
<reference evidence="4" key="1">
    <citation type="submission" date="2016-10" db="EMBL/GenBank/DDBJ databases">
        <authorList>
            <person name="Varghese N."/>
            <person name="Submissions S."/>
        </authorList>
    </citation>
    <scope>NUCLEOTIDE SEQUENCE [LARGE SCALE GENOMIC DNA]</scope>
    <source>
        <strain evidence="4">CGMCC 1.10118</strain>
    </source>
</reference>
<feature type="domain" description="Transcriptional regulator TbsP-like C-terminal" evidence="2">
    <location>
        <begin position="150"/>
        <end position="271"/>
    </location>
</feature>
<organism evidence="3 4">
    <name type="scientific">Halobellus clavatus</name>
    <dbReference type="NCBI Taxonomy" id="660517"/>
    <lineage>
        <taxon>Archaea</taxon>
        <taxon>Methanobacteriati</taxon>
        <taxon>Methanobacteriota</taxon>
        <taxon>Stenosarchaea group</taxon>
        <taxon>Halobacteria</taxon>
        <taxon>Halobacteriales</taxon>
        <taxon>Haloferacaceae</taxon>
        <taxon>Halobellus</taxon>
    </lineage>
</organism>
<evidence type="ECO:0000313" key="3">
    <source>
        <dbReference type="EMBL" id="SDX84837.1"/>
    </source>
</evidence>
<evidence type="ECO:0000259" key="1">
    <source>
        <dbReference type="Pfam" id="PF19138"/>
    </source>
</evidence>
<dbReference type="RefSeq" id="WP_089766317.1">
    <property type="nucleotide sequence ID" value="NZ_FNPB01000003.1"/>
</dbReference>
<keyword evidence="4" id="KW-1185">Reference proteome</keyword>
<dbReference type="EMBL" id="FNPB01000003">
    <property type="protein sequence ID" value="SDX84837.1"/>
    <property type="molecule type" value="Genomic_DNA"/>
</dbReference>
<proteinExistence type="predicted"/>
<dbReference type="AlphaFoldDB" id="A0A1H3F1X0"/>
<sequence length="275" mass="29364">MPSETNVLGDSVEYVLTSALRAASDQDPVYVVGPTPAIVEALVTRAIDVDDSPPVRVLATEELLKSATDDFLVASNASDLLASGALDLRIVDDPPDNSLVVTESSIVAVVTVGDRAAGLSTQDDGLVDTAADTYAEQFAAAREFSLRTPALSDVRTSLEQDLGADIREEFDAVLAALETVQDGRAELDEVTISLLVAARNEVLLYDISKWGEDVGIASKATFSRTKTKLEERGLLKTEKVPIDVGRPRLRLSLADDRLREADVADLAAVARDLLD</sequence>
<evidence type="ECO:0000313" key="4">
    <source>
        <dbReference type="Proteomes" id="UP000199170"/>
    </source>
</evidence>
<dbReference type="STRING" id="660517.SAMN04487946_10384"/>
<protein>
    <recommendedName>
        <fullName evidence="5">Transcriptional regulator</fullName>
    </recommendedName>
</protein>